<gene>
    <name evidence="14" type="ORF">SASPL_135298</name>
</gene>
<evidence type="ECO:0000256" key="4">
    <source>
        <dbReference type="ARBA" id="ARBA00022679"/>
    </source>
</evidence>
<keyword evidence="11" id="KW-0812">Transmembrane</keyword>
<comment type="catalytic activity">
    <reaction evidence="9">
        <text>L-seryl-[protein] + ATP = O-phospho-L-seryl-[protein] + ADP + H(+)</text>
        <dbReference type="Rhea" id="RHEA:17989"/>
        <dbReference type="Rhea" id="RHEA-COMP:9863"/>
        <dbReference type="Rhea" id="RHEA-COMP:11604"/>
        <dbReference type="ChEBI" id="CHEBI:15378"/>
        <dbReference type="ChEBI" id="CHEBI:29999"/>
        <dbReference type="ChEBI" id="CHEBI:30616"/>
        <dbReference type="ChEBI" id="CHEBI:83421"/>
        <dbReference type="ChEBI" id="CHEBI:456216"/>
        <dbReference type="EC" id="2.7.11.1"/>
    </reaction>
</comment>
<dbReference type="GO" id="GO:0005737">
    <property type="term" value="C:cytoplasm"/>
    <property type="evidence" value="ECO:0007669"/>
    <property type="project" value="UniProtKB-ARBA"/>
</dbReference>
<dbReference type="PROSITE" id="PS50011">
    <property type="entry name" value="PROTEIN_KINASE_DOM"/>
    <property type="match status" value="1"/>
</dbReference>
<keyword evidence="4" id="KW-0808">Transferase</keyword>
<dbReference type="Gene3D" id="3.30.200.20">
    <property type="entry name" value="Phosphorylase Kinase, domain 1"/>
    <property type="match status" value="3"/>
</dbReference>
<sequence length="725" mass="82728">MDSAKSWFHKFQQRDRLRTLRTVSRNKDSMGSAREEPPADLLADDEASTLTKQKVAAAKQYIENHYKEQMRNLQERRQRRNVLEKKLADADVSEEDQNNLLKFLEKKETEYMRLQRHKMGADDFELLTMIGKGAFGEKLGGTVVNSVTSELKFPYNGTDGVVGVWRGRRETVAGRRLMVTNSIVSVSDGGTEGCVYHVYICNWKVDPLVRVCREKTTGCVYAMKKLKKSEMLRRGQVEHVKAERNLLAEVDSNCIVKLYCSFQDDEYLYLIMEYLPGGDVMTLLMRKDTLTEDEARFYVAETVLAIESIHKHHYIHRDIKPDNLLLDRHGHLRLSDFGLCKPLDCSTLKEDFAVGDGVNGNSKGEDSSAPKRTQQEQLQHWQKNRRMLLAMLCASFLQNIRNGAYSTVGTPDYIAPEVLLKKGYGMECDWWSLGAIMFEMLVGYPPFYSDDPMTTCRKFDVSLMCLLNHFTSRISARIVNWKSHLKFPEEATLTFEAKDLISKLLCSVNQRLGSNGADEIKVHPWFNGIEWDNIYNMEAAFIPEVKDELDTQNFEKFEEAEHHTSTSSKSSPWRKNMLSSKDINFVGYTYKNFEIVNDFQVPGMGISLSLSLSGYVLCMLYALSLMLMMSRKHLRLVAANKMTPLCMSLSHSSQRNGMTRQTNMVDLSLSPSWFNRCGFACIQVTALSSSTNIEFGRLQRGKKISSGSLLCCPQPFSLHKAEIID</sequence>
<keyword evidence="5" id="KW-0547">Nucleotide-binding</keyword>
<dbReference type="Pfam" id="PF00433">
    <property type="entry name" value="Pkinase_C"/>
    <property type="match status" value="1"/>
</dbReference>
<keyword evidence="11" id="KW-1133">Transmembrane helix</keyword>
<dbReference type="InterPro" id="IPR000719">
    <property type="entry name" value="Prot_kinase_dom"/>
</dbReference>
<dbReference type="EC" id="2.7.11.1" evidence="1"/>
<evidence type="ECO:0000313" key="15">
    <source>
        <dbReference type="Proteomes" id="UP000298416"/>
    </source>
</evidence>
<evidence type="ECO:0000259" key="12">
    <source>
        <dbReference type="PROSITE" id="PS50011"/>
    </source>
</evidence>
<organism evidence="14">
    <name type="scientific">Salvia splendens</name>
    <name type="common">Scarlet sage</name>
    <dbReference type="NCBI Taxonomy" id="180675"/>
    <lineage>
        <taxon>Eukaryota</taxon>
        <taxon>Viridiplantae</taxon>
        <taxon>Streptophyta</taxon>
        <taxon>Embryophyta</taxon>
        <taxon>Tracheophyta</taxon>
        <taxon>Spermatophyta</taxon>
        <taxon>Magnoliopsida</taxon>
        <taxon>eudicotyledons</taxon>
        <taxon>Gunneridae</taxon>
        <taxon>Pentapetalae</taxon>
        <taxon>asterids</taxon>
        <taxon>lamiids</taxon>
        <taxon>Lamiales</taxon>
        <taxon>Lamiaceae</taxon>
        <taxon>Nepetoideae</taxon>
        <taxon>Mentheae</taxon>
        <taxon>Salviinae</taxon>
        <taxon>Salvia</taxon>
        <taxon>Salvia subgen. Calosphace</taxon>
        <taxon>core Calosphace</taxon>
    </lineage>
</organism>
<dbReference type="InterPro" id="IPR000961">
    <property type="entry name" value="AGC-kinase_C"/>
</dbReference>
<evidence type="ECO:0000256" key="1">
    <source>
        <dbReference type="ARBA" id="ARBA00012513"/>
    </source>
</evidence>
<evidence type="ECO:0000256" key="10">
    <source>
        <dbReference type="SAM" id="MobiDB-lite"/>
    </source>
</evidence>
<keyword evidence="7" id="KW-0067">ATP-binding</keyword>
<dbReference type="AlphaFoldDB" id="A0A8X8WZV8"/>
<dbReference type="CDD" id="cd05599">
    <property type="entry name" value="STKc_NDR_like"/>
    <property type="match status" value="1"/>
</dbReference>
<dbReference type="EMBL" id="PNBA02000013">
    <property type="protein sequence ID" value="KAG6403081.1"/>
    <property type="molecule type" value="Genomic_DNA"/>
</dbReference>
<reference evidence="14" key="2">
    <citation type="submission" date="2020-08" db="EMBL/GenBank/DDBJ databases">
        <title>Plant Genome Project.</title>
        <authorList>
            <person name="Zhang R.-G."/>
        </authorList>
    </citation>
    <scope>NUCLEOTIDE SEQUENCE</scope>
    <source>
        <strain evidence="14">Huo1</strain>
        <tissue evidence="14">Leaf</tissue>
    </source>
</reference>
<evidence type="ECO:0000259" key="13">
    <source>
        <dbReference type="PROSITE" id="PS51285"/>
    </source>
</evidence>
<comment type="caution">
    <text evidence="14">The sequence shown here is derived from an EMBL/GenBank/DDBJ whole genome shotgun (WGS) entry which is preliminary data.</text>
</comment>
<evidence type="ECO:0000256" key="5">
    <source>
        <dbReference type="ARBA" id="ARBA00022741"/>
    </source>
</evidence>
<feature type="domain" description="AGC-kinase C-terminal" evidence="13">
    <location>
        <begin position="527"/>
        <end position="600"/>
    </location>
</feature>
<keyword evidence="3" id="KW-0597">Phosphoprotein</keyword>
<evidence type="ECO:0000256" key="11">
    <source>
        <dbReference type="SAM" id="Phobius"/>
    </source>
</evidence>
<feature type="transmembrane region" description="Helical" evidence="11">
    <location>
        <begin position="604"/>
        <end position="627"/>
    </location>
</feature>
<name>A0A8X8WZV8_SALSN</name>
<keyword evidence="15" id="KW-1185">Reference proteome</keyword>
<feature type="region of interest" description="Disordered" evidence="10">
    <location>
        <begin position="357"/>
        <end position="377"/>
    </location>
</feature>
<dbReference type="InterPro" id="IPR011009">
    <property type="entry name" value="Kinase-like_dom_sf"/>
</dbReference>
<dbReference type="InterPro" id="IPR008271">
    <property type="entry name" value="Ser/Thr_kinase_AS"/>
</dbReference>
<dbReference type="InterPro" id="IPR059233">
    <property type="entry name" value="MobB_NdrA/B/Cbk1"/>
</dbReference>
<dbReference type="SMART" id="SM00133">
    <property type="entry name" value="S_TK_X"/>
    <property type="match status" value="1"/>
</dbReference>
<dbReference type="PANTHER" id="PTHR22988:SF76">
    <property type="entry name" value="CHROMOSOME UNDETERMINED SCAFFOLD_135, WHOLE GENOME SHOTGUN SEQUENCE"/>
    <property type="match status" value="1"/>
</dbReference>
<evidence type="ECO:0000256" key="9">
    <source>
        <dbReference type="ARBA" id="ARBA00048679"/>
    </source>
</evidence>
<dbReference type="PANTHER" id="PTHR22988">
    <property type="entry name" value="MYOTONIC DYSTROPHY S/T KINASE-RELATED"/>
    <property type="match status" value="1"/>
</dbReference>
<dbReference type="Proteomes" id="UP000298416">
    <property type="component" value="Unassembled WGS sequence"/>
</dbReference>
<feature type="domain" description="Protein kinase" evidence="12">
    <location>
        <begin position="124"/>
        <end position="526"/>
    </location>
</feature>
<evidence type="ECO:0000256" key="8">
    <source>
        <dbReference type="ARBA" id="ARBA00047899"/>
    </source>
</evidence>
<dbReference type="Gene3D" id="1.10.510.10">
    <property type="entry name" value="Transferase(Phosphotransferase) domain 1"/>
    <property type="match status" value="2"/>
</dbReference>
<evidence type="ECO:0000256" key="6">
    <source>
        <dbReference type="ARBA" id="ARBA00022777"/>
    </source>
</evidence>
<dbReference type="InterPro" id="IPR017892">
    <property type="entry name" value="Pkinase_C"/>
</dbReference>
<dbReference type="GO" id="GO:0005524">
    <property type="term" value="F:ATP binding"/>
    <property type="evidence" value="ECO:0007669"/>
    <property type="project" value="UniProtKB-KW"/>
</dbReference>
<keyword evidence="11" id="KW-0472">Membrane</keyword>
<proteinExistence type="predicted"/>
<feature type="compositionally biased region" description="Basic and acidic residues" evidence="10">
    <location>
        <begin position="25"/>
        <end position="37"/>
    </location>
</feature>
<keyword evidence="2" id="KW-0723">Serine/threonine-protein kinase</keyword>
<evidence type="ECO:0000256" key="2">
    <source>
        <dbReference type="ARBA" id="ARBA00022527"/>
    </source>
</evidence>
<reference evidence="14" key="1">
    <citation type="submission" date="2018-01" db="EMBL/GenBank/DDBJ databases">
        <authorList>
            <person name="Mao J.F."/>
        </authorList>
    </citation>
    <scope>NUCLEOTIDE SEQUENCE</scope>
    <source>
        <strain evidence="14">Huo1</strain>
        <tissue evidence="14">Leaf</tissue>
    </source>
</reference>
<feature type="region of interest" description="Disordered" evidence="10">
    <location>
        <begin position="19"/>
        <end position="42"/>
    </location>
</feature>
<dbReference type="PROSITE" id="PS51285">
    <property type="entry name" value="AGC_KINASE_CTER"/>
    <property type="match status" value="1"/>
</dbReference>
<dbReference type="InterPro" id="IPR050839">
    <property type="entry name" value="Rho-assoc_Ser/Thr_Kinase"/>
</dbReference>
<dbReference type="Pfam" id="PF00069">
    <property type="entry name" value="Pkinase"/>
    <property type="match status" value="2"/>
</dbReference>
<protein>
    <recommendedName>
        <fullName evidence="1">non-specific serine/threonine protein kinase</fullName>
        <ecNumber evidence="1">2.7.11.1</ecNumber>
    </recommendedName>
</protein>
<dbReference type="SUPFAM" id="SSF56112">
    <property type="entry name" value="Protein kinase-like (PK-like)"/>
    <property type="match status" value="1"/>
</dbReference>
<dbReference type="GO" id="GO:0004674">
    <property type="term" value="F:protein serine/threonine kinase activity"/>
    <property type="evidence" value="ECO:0007669"/>
    <property type="project" value="UniProtKB-KW"/>
</dbReference>
<dbReference type="SMART" id="SM00220">
    <property type="entry name" value="S_TKc"/>
    <property type="match status" value="1"/>
</dbReference>
<evidence type="ECO:0000313" key="14">
    <source>
        <dbReference type="EMBL" id="KAG6403081.1"/>
    </source>
</evidence>
<comment type="catalytic activity">
    <reaction evidence="8">
        <text>L-threonyl-[protein] + ATP = O-phospho-L-threonyl-[protein] + ADP + H(+)</text>
        <dbReference type="Rhea" id="RHEA:46608"/>
        <dbReference type="Rhea" id="RHEA-COMP:11060"/>
        <dbReference type="Rhea" id="RHEA-COMP:11605"/>
        <dbReference type="ChEBI" id="CHEBI:15378"/>
        <dbReference type="ChEBI" id="CHEBI:30013"/>
        <dbReference type="ChEBI" id="CHEBI:30616"/>
        <dbReference type="ChEBI" id="CHEBI:61977"/>
        <dbReference type="ChEBI" id="CHEBI:456216"/>
        <dbReference type="EC" id="2.7.11.1"/>
    </reaction>
</comment>
<dbReference type="CDD" id="cd21742">
    <property type="entry name" value="MobB_NDR_LATS-like"/>
    <property type="match status" value="1"/>
</dbReference>
<evidence type="ECO:0000256" key="7">
    <source>
        <dbReference type="ARBA" id="ARBA00022840"/>
    </source>
</evidence>
<evidence type="ECO:0000256" key="3">
    <source>
        <dbReference type="ARBA" id="ARBA00022553"/>
    </source>
</evidence>
<accession>A0A8X8WZV8</accession>
<dbReference type="PROSITE" id="PS00108">
    <property type="entry name" value="PROTEIN_KINASE_ST"/>
    <property type="match status" value="1"/>
</dbReference>
<keyword evidence="6" id="KW-0418">Kinase</keyword>